<accession>A0ABX1LNV7</accession>
<sequence length="332" mass="37734">MANEILYSIGETPLKDLINAKDADKNSSYFCPDCKQPFILRKGLKKRPHFAHKSISPNCTPESALHYGFKTLLHNKIQHHLDQNLPLNIHWKCAICNDIHKGNLLKKATQVRLEHDLGICCPDIALLDKDGKVIAVIEVIVTHKPSESTIEYYTKNKITPVLYILNSDQDVDRLNHDDLKPDRVDLCTTHPKCPKCNHYKQKKQLIIVDASCWKCHSPMKVVAVQSNMHMDLNSLSTDEIQIANDNGCFLKKQYSNIEKASYVANTCKKCNRFIGEHYLFSDYISDPDLDRQLIDIGFSCPDCDTNPKLQKSSPEYTSASSFANSILKRMGM</sequence>
<protein>
    <recommendedName>
        <fullName evidence="1">Competence protein CoiA-like N-terminal domain-containing protein</fullName>
    </recommendedName>
</protein>
<reference evidence="2 3" key="1">
    <citation type="submission" date="2020-03" db="EMBL/GenBank/DDBJ databases">
        <title>Draft Genome Sequence of 2-Methylisoborneol Producing Pseudanabaena yagii Strain GIHE-NHR1 Isolated from North Han River in South Korea.</title>
        <authorList>
            <person name="Jeong J."/>
        </authorList>
    </citation>
    <scope>NUCLEOTIDE SEQUENCE [LARGE SCALE GENOMIC DNA]</scope>
    <source>
        <strain evidence="2 3">GIHE-NHR1</strain>
    </source>
</reference>
<evidence type="ECO:0000259" key="1">
    <source>
        <dbReference type="Pfam" id="PF25164"/>
    </source>
</evidence>
<dbReference type="RefSeq" id="WP_169362799.1">
    <property type="nucleotide sequence ID" value="NZ_JAAVJL010000001.1"/>
</dbReference>
<feature type="domain" description="Competence protein CoiA-like N-terminal" evidence="1">
    <location>
        <begin position="22"/>
        <end position="55"/>
    </location>
</feature>
<evidence type="ECO:0000313" key="3">
    <source>
        <dbReference type="Proteomes" id="UP000738376"/>
    </source>
</evidence>
<organism evidence="2 3">
    <name type="scientific">Pseudanabaena yagii GIHE-NHR1</name>
    <dbReference type="NCBI Taxonomy" id="2722753"/>
    <lineage>
        <taxon>Bacteria</taxon>
        <taxon>Bacillati</taxon>
        <taxon>Cyanobacteriota</taxon>
        <taxon>Cyanophyceae</taxon>
        <taxon>Pseudanabaenales</taxon>
        <taxon>Pseudanabaenaceae</taxon>
        <taxon>Pseudanabaena</taxon>
        <taxon>Pseudanabaena yagii</taxon>
    </lineage>
</organism>
<dbReference type="Pfam" id="PF25164">
    <property type="entry name" value="CoiA_N"/>
    <property type="match status" value="1"/>
</dbReference>
<name>A0ABX1LNV7_9CYAN</name>
<dbReference type="Proteomes" id="UP000738376">
    <property type="component" value="Unassembled WGS sequence"/>
</dbReference>
<dbReference type="EMBL" id="JAAVJL010000001">
    <property type="protein sequence ID" value="NMF57814.1"/>
    <property type="molecule type" value="Genomic_DNA"/>
</dbReference>
<dbReference type="InterPro" id="IPR057253">
    <property type="entry name" value="CoiA-like_N"/>
</dbReference>
<gene>
    <name evidence="2" type="ORF">HC246_07225</name>
</gene>
<proteinExistence type="predicted"/>
<comment type="caution">
    <text evidence="2">The sequence shown here is derived from an EMBL/GenBank/DDBJ whole genome shotgun (WGS) entry which is preliminary data.</text>
</comment>
<evidence type="ECO:0000313" key="2">
    <source>
        <dbReference type="EMBL" id="NMF57814.1"/>
    </source>
</evidence>
<keyword evidence="3" id="KW-1185">Reference proteome</keyword>